<organism evidence="4 5">
    <name type="scientific">Sphingosinicella xenopeptidilytica</name>
    <dbReference type="NCBI Taxonomy" id="364098"/>
    <lineage>
        <taxon>Bacteria</taxon>
        <taxon>Pseudomonadati</taxon>
        <taxon>Pseudomonadota</taxon>
        <taxon>Alphaproteobacteria</taxon>
        <taxon>Sphingomonadales</taxon>
        <taxon>Sphingosinicellaceae</taxon>
        <taxon>Sphingosinicella</taxon>
    </lineage>
</organism>
<reference evidence="5" key="1">
    <citation type="journal article" date="2019" name="Int. J. Syst. Evol. Microbiol.">
        <title>The Global Catalogue of Microorganisms (GCM) 10K type strain sequencing project: providing services to taxonomists for standard genome sequencing and annotation.</title>
        <authorList>
            <consortium name="The Broad Institute Genomics Platform"/>
            <consortium name="The Broad Institute Genome Sequencing Center for Infectious Disease"/>
            <person name="Wu L."/>
            <person name="Ma J."/>
        </authorList>
    </citation>
    <scope>NUCLEOTIDE SEQUENCE [LARGE SCALE GENOMIC DNA]</scope>
    <source>
        <strain evidence="5">CCUG 52537</strain>
    </source>
</reference>
<evidence type="ECO:0008006" key="6">
    <source>
        <dbReference type="Google" id="ProtNLM"/>
    </source>
</evidence>
<dbReference type="InterPro" id="IPR036942">
    <property type="entry name" value="Beta-barrel_TonB_sf"/>
</dbReference>
<evidence type="ECO:0000313" key="5">
    <source>
        <dbReference type="Proteomes" id="UP001597124"/>
    </source>
</evidence>
<evidence type="ECO:0000256" key="3">
    <source>
        <dbReference type="ARBA" id="ARBA00023237"/>
    </source>
</evidence>
<keyword evidence="2" id="KW-0472">Membrane</keyword>
<comment type="subcellular location">
    <subcellularLocation>
        <location evidence="1">Cell outer membrane</location>
    </subcellularLocation>
</comment>
<gene>
    <name evidence="4" type="ORF">ACFQ00_19300</name>
</gene>
<name>A0ABW3C7H7_SPHXN</name>
<proteinExistence type="predicted"/>
<evidence type="ECO:0000313" key="4">
    <source>
        <dbReference type="EMBL" id="MFD0850483.1"/>
    </source>
</evidence>
<dbReference type="Gene3D" id="2.40.170.20">
    <property type="entry name" value="TonB-dependent receptor, beta-barrel domain"/>
    <property type="match status" value="1"/>
</dbReference>
<comment type="caution">
    <text evidence="4">The sequence shown here is derived from an EMBL/GenBank/DDBJ whole genome shotgun (WGS) entry which is preliminary data.</text>
</comment>
<sequence length="53" mass="5782">MRAARAQFKAGDRLTLSANVNNVFDRAPPISPTGPAFYDVIGTYFTMGTRVAF</sequence>
<evidence type="ECO:0000256" key="1">
    <source>
        <dbReference type="ARBA" id="ARBA00004442"/>
    </source>
</evidence>
<dbReference type="SUPFAM" id="SSF56935">
    <property type="entry name" value="Porins"/>
    <property type="match status" value="1"/>
</dbReference>
<dbReference type="EMBL" id="JBHTIK010000015">
    <property type="protein sequence ID" value="MFD0850483.1"/>
    <property type="molecule type" value="Genomic_DNA"/>
</dbReference>
<dbReference type="RefSeq" id="WP_381494838.1">
    <property type="nucleotide sequence ID" value="NZ_JBHTIK010000015.1"/>
</dbReference>
<accession>A0ABW3C7H7</accession>
<keyword evidence="5" id="KW-1185">Reference proteome</keyword>
<evidence type="ECO:0000256" key="2">
    <source>
        <dbReference type="ARBA" id="ARBA00023136"/>
    </source>
</evidence>
<keyword evidence="3" id="KW-0998">Cell outer membrane</keyword>
<dbReference type="Proteomes" id="UP001597124">
    <property type="component" value="Unassembled WGS sequence"/>
</dbReference>
<protein>
    <recommendedName>
        <fullName evidence="6">TonB-dependent receptor-like beta-barrel domain-containing protein</fullName>
    </recommendedName>
</protein>